<feature type="compositionally biased region" description="Basic and acidic residues" evidence="1">
    <location>
        <begin position="342"/>
        <end position="362"/>
    </location>
</feature>
<organism evidence="3 4">
    <name type="scientific">Cladophialophora carrionii</name>
    <dbReference type="NCBI Taxonomy" id="86049"/>
    <lineage>
        <taxon>Eukaryota</taxon>
        <taxon>Fungi</taxon>
        <taxon>Dikarya</taxon>
        <taxon>Ascomycota</taxon>
        <taxon>Pezizomycotina</taxon>
        <taxon>Eurotiomycetes</taxon>
        <taxon>Chaetothyriomycetidae</taxon>
        <taxon>Chaetothyriales</taxon>
        <taxon>Herpotrichiellaceae</taxon>
        <taxon>Cladophialophora</taxon>
    </lineage>
</organism>
<gene>
    <name evidence="3" type="ORF">CLCR_09611</name>
</gene>
<dbReference type="SMART" id="SM01408">
    <property type="entry name" value="ING"/>
    <property type="match status" value="1"/>
</dbReference>
<evidence type="ECO:0000313" key="3">
    <source>
        <dbReference type="EMBL" id="OCT53782.1"/>
    </source>
</evidence>
<dbReference type="GO" id="GO:0004402">
    <property type="term" value="F:histone acetyltransferase activity"/>
    <property type="evidence" value="ECO:0007669"/>
    <property type="project" value="TreeGrafter"/>
</dbReference>
<feature type="region of interest" description="Disordered" evidence="1">
    <location>
        <begin position="563"/>
        <end position="709"/>
    </location>
</feature>
<evidence type="ECO:0000313" key="4">
    <source>
        <dbReference type="Proteomes" id="UP000094526"/>
    </source>
</evidence>
<feature type="compositionally biased region" description="Basic and acidic residues" evidence="1">
    <location>
        <begin position="408"/>
        <end position="418"/>
    </location>
</feature>
<feature type="region of interest" description="Disordered" evidence="1">
    <location>
        <begin position="459"/>
        <end position="548"/>
    </location>
</feature>
<protein>
    <submittedName>
        <fullName evidence="3">PHD-finger family protein</fullName>
    </submittedName>
</protein>
<feature type="compositionally biased region" description="Basic and acidic residues" evidence="1">
    <location>
        <begin position="238"/>
        <end position="255"/>
    </location>
</feature>
<dbReference type="InterPro" id="IPR011011">
    <property type="entry name" value="Znf_FYVE_PHD"/>
</dbReference>
<feature type="compositionally biased region" description="Pro residues" evidence="1">
    <location>
        <begin position="127"/>
        <end position="140"/>
    </location>
</feature>
<dbReference type="EMBL" id="LGRB01000008">
    <property type="protein sequence ID" value="OCT53782.1"/>
    <property type="molecule type" value="Genomic_DNA"/>
</dbReference>
<dbReference type="GO" id="GO:0005634">
    <property type="term" value="C:nucleus"/>
    <property type="evidence" value="ECO:0007669"/>
    <property type="project" value="TreeGrafter"/>
</dbReference>
<dbReference type="Gene3D" id="3.30.40.10">
    <property type="entry name" value="Zinc/RING finger domain, C3HC4 (zinc finger)"/>
    <property type="match status" value="1"/>
</dbReference>
<dbReference type="InterPro" id="IPR024610">
    <property type="entry name" value="ING_N_histone-binding"/>
</dbReference>
<dbReference type="VEuPathDB" id="FungiDB:CLCR_09611"/>
<feature type="compositionally biased region" description="Low complexity" evidence="1">
    <location>
        <begin position="581"/>
        <end position="625"/>
    </location>
</feature>
<keyword evidence="4" id="KW-1185">Reference proteome</keyword>
<proteinExistence type="predicted"/>
<dbReference type="GO" id="GO:0000123">
    <property type="term" value="C:histone acetyltransferase complex"/>
    <property type="evidence" value="ECO:0007669"/>
    <property type="project" value="TreeGrafter"/>
</dbReference>
<dbReference type="SUPFAM" id="SSF57903">
    <property type="entry name" value="FYVE/PHD zinc finger"/>
    <property type="match status" value="1"/>
</dbReference>
<dbReference type="PANTHER" id="PTHR10333:SF94">
    <property type="entry name" value="FINGER DOMAIN PROTEIN, PUTATIVE (AFU_ORTHOLOGUE AFUA_3G11940)-RELATED"/>
    <property type="match status" value="1"/>
</dbReference>
<dbReference type="InterPro" id="IPR028651">
    <property type="entry name" value="ING_fam"/>
</dbReference>
<dbReference type="OrthoDB" id="5411773at2759"/>
<feature type="compositionally biased region" description="Polar residues" evidence="1">
    <location>
        <begin position="629"/>
        <end position="642"/>
    </location>
</feature>
<feature type="compositionally biased region" description="Low complexity" evidence="1">
    <location>
        <begin position="518"/>
        <end position="537"/>
    </location>
</feature>
<dbReference type="Gene3D" id="6.10.140.1740">
    <property type="match status" value="1"/>
</dbReference>
<evidence type="ECO:0000256" key="1">
    <source>
        <dbReference type="SAM" id="MobiDB-lite"/>
    </source>
</evidence>
<dbReference type="STRING" id="86049.A0A1C1CZ40"/>
<evidence type="ECO:0000259" key="2">
    <source>
        <dbReference type="SMART" id="SM01408"/>
    </source>
</evidence>
<accession>A0A1C1CZ40</accession>
<comment type="caution">
    <text evidence="3">The sequence shown here is derived from an EMBL/GenBank/DDBJ whole genome shotgun (WGS) entry which is preliminary data.</text>
</comment>
<sequence>MVTMAEIVSERAADPDAQAAVTDFLDYTEYFPSDLIRSLTLIRGLDDAYQSHSLTLNDLTKLYGTLPSLEPGLRPNAQELRTQIAARLDQALNARESAYAEARRLFDVAERHQNRLKSIIAKLNAIPKPPLRDPTPPPVPSSQVKRSRSGRKIETATRLTLHPPRGNAVASAILKKPRSRRVTVPGEVMPPYDPDSPIASTEVSDWGSPPPSPPRPVLKLKQPKPPPPSLKPQKQKLVHSDEKPRPTREETETYRKPTPPPEEAEIGSKYKPWTHLTEFEMYKLRKKMKKNHTWEPSDVMIRRELADRGRGWENYYRAKAEAEKTGAKFIDLDSVEKVFPKAETSEKAEKLDQIESVEKSDTVEVVTTPEDAIVPMRVPDNFEKPEPAAPAGLAAPVVTPAPKPKAPKKSEKKEKKQPEPILSEAALRAQEAELAARRLGDIGSKFRTLFASPLSALASFSRSASTPTANRPANSAKKATEKTSKKRKADDTPTASLSPSAEPENAKKKQKVAPKPSPLAVSPVPAAPSTSPVATSSEPPPSTIAPSAGTIKIPLKLNLTTTSANAVAPVTAVSKTPTPAPTTRAASVQRTSVAPKASASPPVTATPVSATTSRPPSRRSAAASVEPQPATTRSSRRASMTPSLAGGQKTPAGDFQPQGPSPKSVFSAIPTAASRRSKRDAPGMVMQSSQDGGAAVSVSKRKTKPAKKVSTTALQASAAAQMPQIRIDVDGRQEWVDPDEERYCVCGDVSWGEMICCELDEKCDFGQWFHMECVSLHELPPRTVKWYCPGDRKKLRRGEMTNGLVGRGIK</sequence>
<dbReference type="Proteomes" id="UP000094526">
    <property type="component" value="Unassembled WGS sequence"/>
</dbReference>
<dbReference type="AlphaFoldDB" id="A0A1C1CZ40"/>
<feature type="region of interest" description="Disordered" evidence="1">
    <location>
        <begin position="342"/>
        <end position="425"/>
    </location>
</feature>
<feature type="region of interest" description="Disordered" evidence="1">
    <location>
        <begin position="126"/>
        <end position="269"/>
    </location>
</feature>
<dbReference type="GO" id="GO:0006355">
    <property type="term" value="P:regulation of DNA-templated transcription"/>
    <property type="evidence" value="ECO:0007669"/>
    <property type="project" value="TreeGrafter"/>
</dbReference>
<feature type="compositionally biased region" description="Basic and acidic residues" evidence="1">
    <location>
        <begin position="478"/>
        <end position="491"/>
    </location>
</feature>
<dbReference type="PANTHER" id="PTHR10333">
    <property type="entry name" value="INHIBITOR OF GROWTH PROTEIN"/>
    <property type="match status" value="1"/>
</dbReference>
<dbReference type="InterPro" id="IPR013083">
    <property type="entry name" value="Znf_RING/FYVE/PHD"/>
</dbReference>
<reference evidence="4" key="1">
    <citation type="submission" date="2015-07" db="EMBL/GenBank/DDBJ databases">
        <authorList>
            <person name="Teixeira M.M."/>
            <person name="Souza R.C."/>
            <person name="Almeida L.G."/>
            <person name="Vicente V.A."/>
            <person name="de Hoog S."/>
            <person name="Bocca A.L."/>
            <person name="de Almeida S.R."/>
            <person name="Vasconcelos A.T."/>
            <person name="Felipe M.S."/>
        </authorList>
    </citation>
    <scope>NUCLEOTIDE SEQUENCE [LARGE SCALE GENOMIC DNA]</scope>
    <source>
        <strain evidence="4">KSF</strain>
    </source>
</reference>
<dbReference type="VEuPathDB" id="FungiDB:G647_00709"/>
<feature type="compositionally biased region" description="Low complexity" evidence="1">
    <location>
        <begin position="389"/>
        <end position="398"/>
    </location>
</feature>
<feature type="domain" description="Inhibitor of growth protein N-terminal histone-binding" evidence="2">
    <location>
        <begin position="20"/>
        <end position="123"/>
    </location>
</feature>
<name>A0A1C1CZ40_9EURO</name>
<dbReference type="eggNOG" id="KOG1973">
    <property type="taxonomic scope" value="Eukaryota"/>
</dbReference>